<dbReference type="WBParaSite" id="PTRK_0001072800.1">
    <property type="protein sequence ID" value="PTRK_0001072800.1"/>
    <property type="gene ID" value="PTRK_0001072800"/>
</dbReference>
<evidence type="ECO:0000256" key="2">
    <source>
        <dbReference type="ARBA" id="ARBA00010112"/>
    </source>
</evidence>
<organism evidence="6 7">
    <name type="scientific">Parastrongyloides trichosuri</name>
    <name type="common">Possum-specific nematode worm</name>
    <dbReference type="NCBI Taxonomy" id="131310"/>
    <lineage>
        <taxon>Eukaryota</taxon>
        <taxon>Metazoa</taxon>
        <taxon>Ecdysozoa</taxon>
        <taxon>Nematoda</taxon>
        <taxon>Chromadorea</taxon>
        <taxon>Rhabditida</taxon>
        <taxon>Tylenchina</taxon>
        <taxon>Panagrolaimomorpha</taxon>
        <taxon>Strongyloidoidea</taxon>
        <taxon>Strongyloididae</taxon>
        <taxon>Parastrongyloides</taxon>
    </lineage>
</organism>
<dbReference type="STRING" id="131310.A0A0N4ZQD0"/>
<feature type="chain" id="PRO_5005892067" evidence="5">
    <location>
        <begin position="20"/>
        <end position="131"/>
    </location>
</feature>
<dbReference type="GO" id="GO:0005576">
    <property type="term" value="C:extracellular region"/>
    <property type="evidence" value="ECO:0007669"/>
    <property type="project" value="UniProtKB-SubCell"/>
</dbReference>
<name>A0A0N4ZQD0_PARTI</name>
<dbReference type="InterPro" id="IPR001534">
    <property type="entry name" value="Transthyretin-like"/>
</dbReference>
<dbReference type="Pfam" id="PF01060">
    <property type="entry name" value="TTR-52"/>
    <property type="match status" value="1"/>
</dbReference>
<keyword evidence="6" id="KW-1185">Reference proteome</keyword>
<evidence type="ECO:0000256" key="5">
    <source>
        <dbReference type="SAM" id="SignalP"/>
    </source>
</evidence>
<keyword evidence="4 5" id="KW-0732">Signal</keyword>
<protein>
    <submittedName>
        <fullName evidence="7">Transthyretin-like family protein</fullName>
    </submittedName>
</protein>
<dbReference type="Proteomes" id="UP000038045">
    <property type="component" value="Unplaced"/>
</dbReference>
<sequence length="131" mass="15525">MLNVFIYYLIFFMIPHTSSHEACYKVYGNLKCPTDEYRHGYVKVFLMDKDYLPWETDDEMGYNYTDYKGYFEVTGCGTDFGTWNFPDPFLYIIHRCPEKGHTVAIARRTKIIYLNQTHLPEVIHINTALLD</sequence>
<evidence type="ECO:0000313" key="7">
    <source>
        <dbReference type="WBParaSite" id="PTRK_0001072800.1"/>
    </source>
</evidence>
<evidence type="ECO:0000313" key="6">
    <source>
        <dbReference type="Proteomes" id="UP000038045"/>
    </source>
</evidence>
<accession>A0A0N4ZQD0</accession>
<reference evidence="7" key="1">
    <citation type="submission" date="2017-02" db="UniProtKB">
        <authorList>
            <consortium name="WormBaseParasite"/>
        </authorList>
    </citation>
    <scope>IDENTIFICATION</scope>
</reference>
<dbReference type="PANTHER" id="PTHR21700:SF46">
    <property type="entry name" value="TRANSTHYRETIN-LIKE PROTEIN 52"/>
    <property type="match status" value="1"/>
</dbReference>
<evidence type="ECO:0000256" key="1">
    <source>
        <dbReference type="ARBA" id="ARBA00004613"/>
    </source>
</evidence>
<dbReference type="PANTHER" id="PTHR21700">
    <property type="entry name" value="TRANSTHYRETIN-LIKE FAMILY PROTEIN-RELATED"/>
    <property type="match status" value="1"/>
</dbReference>
<comment type="similarity">
    <text evidence="2">Belongs to the nematode transthyretin-like family.</text>
</comment>
<comment type="subcellular location">
    <subcellularLocation>
        <location evidence="1">Secreted</location>
    </subcellularLocation>
</comment>
<dbReference type="GO" id="GO:0009986">
    <property type="term" value="C:cell surface"/>
    <property type="evidence" value="ECO:0007669"/>
    <property type="project" value="InterPro"/>
</dbReference>
<dbReference type="InterPro" id="IPR038479">
    <property type="entry name" value="Transthyretin-like_sf"/>
</dbReference>
<proteinExistence type="inferred from homology"/>
<dbReference type="AlphaFoldDB" id="A0A0N4ZQD0"/>
<keyword evidence="3" id="KW-0964">Secreted</keyword>
<evidence type="ECO:0000256" key="4">
    <source>
        <dbReference type="ARBA" id="ARBA00022729"/>
    </source>
</evidence>
<dbReference type="Gene3D" id="2.60.40.3330">
    <property type="match status" value="1"/>
</dbReference>
<evidence type="ECO:0000256" key="3">
    <source>
        <dbReference type="ARBA" id="ARBA00022525"/>
    </source>
</evidence>
<feature type="signal peptide" evidence="5">
    <location>
        <begin position="1"/>
        <end position="19"/>
    </location>
</feature>